<name>A0A7W8B2E3_STRST</name>
<sequence length="195" mass="20404">MVNTRLTRTVGSVSMLLAVVLGLAFLGQSTLRLFDDGTVCAKTGFWVNAKLDGGLPVVAGVEASSSQANLCQQDPSFAQRAAGVGDELTWGLFAAVALVMFALLLRAIVDNGPFTDTAARHLTRLGWAVTLGAPVASLLTGWSHAWLVQSMAPTVGTDVQMDGPLELIVPGLAALILGKIMRQGVAMREDLEGTV</sequence>
<keyword evidence="1" id="KW-1133">Transmembrane helix</keyword>
<accession>A0A7W8B2E3</accession>
<feature type="transmembrane region" description="Helical" evidence="1">
    <location>
        <begin position="121"/>
        <end position="143"/>
    </location>
</feature>
<evidence type="ECO:0000256" key="1">
    <source>
        <dbReference type="SAM" id="Phobius"/>
    </source>
</evidence>
<evidence type="ECO:0000313" key="2">
    <source>
        <dbReference type="EMBL" id="MBB5107915.1"/>
    </source>
</evidence>
<dbReference type="Pfam" id="PF11188">
    <property type="entry name" value="DUF2975"/>
    <property type="match status" value="1"/>
</dbReference>
<dbReference type="Proteomes" id="UP000549009">
    <property type="component" value="Unassembled WGS sequence"/>
</dbReference>
<organism evidence="2 3">
    <name type="scientific">Streptomyces spectabilis</name>
    <dbReference type="NCBI Taxonomy" id="68270"/>
    <lineage>
        <taxon>Bacteria</taxon>
        <taxon>Bacillati</taxon>
        <taxon>Actinomycetota</taxon>
        <taxon>Actinomycetes</taxon>
        <taxon>Kitasatosporales</taxon>
        <taxon>Streptomycetaceae</taxon>
        <taxon>Streptomyces</taxon>
    </lineage>
</organism>
<reference evidence="2 3" key="1">
    <citation type="submission" date="2020-08" db="EMBL/GenBank/DDBJ databases">
        <title>Genomic Encyclopedia of Type Strains, Phase III (KMG-III): the genomes of soil and plant-associated and newly described type strains.</title>
        <authorList>
            <person name="Whitman W."/>
        </authorList>
    </citation>
    <scope>NUCLEOTIDE SEQUENCE [LARGE SCALE GENOMIC DNA]</scope>
    <source>
        <strain evidence="2 3">CECT 3146</strain>
    </source>
</reference>
<gene>
    <name evidence="2" type="ORF">FHS40_007036</name>
</gene>
<dbReference type="InterPro" id="IPR021354">
    <property type="entry name" value="DUF2975"/>
</dbReference>
<feature type="transmembrane region" description="Helical" evidence="1">
    <location>
        <begin position="163"/>
        <end position="181"/>
    </location>
</feature>
<proteinExistence type="predicted"/>
<keyword evidence="1" id="KW-0812">Transmembrane</keyword>
<protein>
    <recommendedName>
        <fullName evidence="4">DUF2975 domain-containing protein</fullName>
    </recommendedName>
</protein>
<dbReference type="EMBL" id="JACHJD010000016">
    <property type="protein sequence ID" value="MBB5107915.1"/>
    <property type="molecule type" value="Genomic_DNA"/>
</dbReference>
<comment type="caution">
    <text evidence="2">The sequence shown here is derived from an EMBL/GenBank/DDBJ whole genome shotgun (WGS) entry which is preliminary data.</text>
</comment>
<evidence type="ECO:0008006" key="4">
    <source>
        <dbReference type="Google" id="ProtNLM"/>
    </source>
</evidence>
<dbReference type="RefSeq" id="WP_221515793.1">
    <property type="nucleotide sequence ID" value="NZ_BMSQ01000029.1"/>
</dbReference>
<keyword evidence="3" id="KW-1185">Reference proteome</keyword>
<dbReference type="AlphaFoldDB" id="A0A7W8B2E3"/>
<feature type="transmembrane region" description="Helical" evidence="1">
    <location>
        <begin position="90"/>
        <end position="109"/>
    </location>
</feature>
<evidence type="ECO:0000313" key="3">
    <source>
        <dbReference type="Proteomes" id="UP000549009"/>
    </source>
</evidence>
<keyword evidence="1" id="KW-0472">Membrane</keyword>